<dbReference type="Proteomes" id="UP001217089">
    <property type="component" value="Unassembled WGS sequence"/>
</dbReference>
<feature type="signal peptide" evidence="1">
    <location>
        <begin position="1"/>
        <end position="15"/>
    </location>
</feature>
<sequence length="94" mass="11289">MLLFVFVYIFAPQQGYVYNNCRVKQVFVSLTTDFRMYLFNNHNTAISTKKFYDYLRSISVFQLCRCLAQKLVLSSLHKRKLRFQAMKKCYTYKG</sequence>
<protein>
    <recommendedName>
        <fullName evidence="4">Secreted protein</fullName>
    </recommendedName>
</protein>
<evidence type="ECO:0000313" key="3">
    <source>
        <dbReference type="Proteomes" id="UP001217089"/>
    </source>
</evidence>
<dbReference type="EMBL" id="JARBDR010000337">
    <property type="protein sequence ID" value="KAJ8315787.1"/>
    <property type="molecule type" value="Genomic_DNA"/>
</dbReference>
<keyword evidence="3" id="KW-1185">Reference proteome</keyword>
<proteinExistence type="predicted"/>
<gene>
    <name evidence="2" type="ORF">KUTeg_007937</name>
</gene>
<accession>A0ABQ9FEN3</accession>
<feature type="non-terminal residue" evidence="2">
    <location>
        <position position="94"/>
    </location>
</feature>
<keyword evidence="1" id="KW-0732">Signal</keyword>
<feature type="chain" id="PRO_5045278640" description="Secreted protein" evidence="1">
    <location>
        <begin position="16"/>
        <end position="94"/>
    </location>
</feature>
<organism evidence="2 3">
    <name type="scientific">Tegillarca granosa</name>
    <name type="common">Malaysian cockle</name>
    <name type="synonym">Anadara granosa</name>
    <dbReference type="NCBI Taxonomy" id="220873"/>
    <lineage>
        <taxon>Eukaryota</taxon>
        <taxon>Metazoa</taxon>
        <taxon>Spiralia</taxon>
        <taxon>Lophotrochozoa</taxon>
        <taxon>Mollusca</taxon>
        <taxon>Bivalvia</taxon>
        <taxon>Autobranchia</taxon>
        <taxon>Pteriomorphia</taxon>
        <taxon>Arcoida</taxon>
        <taxon>Arcoidea</taxon>
        <taxon>Arcidae</taxon>
        <taxon>Tegillarca</taxon>
    </lineage>
</organism>
<reference evidence="2 3" key="1">
    <citation type="submission" date="2022-12" db="EMBL/GenBank/DDBJ databases">
        <title>Chromosome-level genome of Tegillarca granosa.</title>
        <authorList>
            <person name="Kim J."/>
        </authorList>
    </citation>
    <scope>NUCLEOTIDE SEQUENCE [LARGE SCALE GENOMIC DNA]</scope>
    <source>
        <strain evidence="2">Teg-2019</strain>
        <tissue evidence="2">Adductor muscle</tissue>
    </source>
</reference>
<name>A0ABQ9FEN3_TEGGR</name>
<evidence type="ECO:0008006" key="4">
    <source>
        <dbReference type="Google" id="ProtNLM"/>
    </source>
</evidence>
<evidence type="ECO:0000313" key="2">
    <source>
        <dbReference type="EMBL" id="KAJ8315787.1"/>
    </source>
</evidence>
<comment type="caution">
    <text evidence="2">The sequence shown here is derived from an EMBL/GenBank/DDBJ whole genome shotgun (WGS) entry which is preliminary data.</text>
</comment>
<evidence type="ECO:0000256" key="1">
    <source>
        <dbReference type="SAM" id="SignalP"/>
    </source>
</evidence>